<evidence type="ECO:0000259" key="2">
    <source>
        <dbReference type="Pfam" id="PF25861"/>
    </source>
</evidence>
<sequence>MTVPAATLPVLRALLDEAHRKRYRGGVLAVSAKPDWDGPAEFEHDGVPVRIVGCPSTLAVREALLERAPDRWLVLLTDRDDNELGLGITAHLTWQRTRRPDPWAAVQDRFEATRIDHRLVSRADNRDLALGLLSARPPEGWPPARAALLTRDHALASVAASRLGLGSLTEPLDLASVLRWTTRGEAATALTDLRALTVEALVDEVLTWVAERCGTAGPAVAALLRCGRAADVVPLGLVARPVLATPGGSGPRALFGRETGVPLPDHVIASWSAEAEAVVREVITVDQEATARVLARAETLLDAVEAISHAGESGVLRRGLTARLAELGETLRRCTARAVTRAGTEGPDAVLVDVEVLPEVEAARAGVEEHALARHADEVRVPRAIAGVRLARWLAHGSETSTDLGALTTRHRDHGAWADRAIAAAWTGVDDEALAQGLRAVLEAARLRRDVHDQLFGQALARHSGPAPAGLIHLEDVVATTVLPLAKRQPVLLVIADGMSQAVATEVVDDLVRRYDTWLECLPDGENERRLAALAVLPSLTEVSRASLLSGTLTVGQRNTEQRGLRTLAKSHGLRAELFHKLNLDTSPDGYALALDVAAAVDDTDIALVACVLNTIDDSLDRSDPGGTAWTADTVKHLRPLMERARRAGRVVVLTSDHGHIVERRQGRQQPAEGTSSNRSRPAAGGPSPTSDEVRVNGPRVLLHNGDAILAVNERLRYGPLKAGYHGGASPAEVVVPISVLAPGEAPSGWRLAPPQSPSWWRSAQSSAPSKHPSTAPVHLPVRPAKEDRSAPTLFDAPDEPVPSGTRGEAVLASAAYRDQRKRSARLAISDGQVRRLLDALLEAPAHRLDPESAAAALGVATVQLGGALPQVQRLLNVEQYPVLSRDPDGATVVLDVELLADQFGVRP</sequence>
<evidence type="ECO:0000259" key="3">
    <source>
        <dbReference type="Pfam" id="PF25862"/>
    </source>
</evidence>
<dbReference type="Pfam" id="PF08665">
    <property type="entry name" value="PglZ"/>
    <property type="match status" value="1"/>
</dbReference>
<feature type="domain" description="Alkaline phosphatase-like protein PglZ N-terminal" evidence="3">
    <location>
        <begin position="14"/>
        <end position="101"/>
    </location>
</feature>
<feature type="compositionally biased region" description="Polar residues" evidence="1">
    <location>
        <begin position="760"/>
        <end position="773"/>
    </location>
</feature>
<keyword evidence="6" id="KW-1185">Reference proteome</keyword>
<dbReference type="Pfam" id="PF25861">
    <property type="entry name" value="PglZ_2nd"/>
    <property type="match status" value="1"/>
</dbReference>
<dbReference type="InterPro" id="IPR017850">
    <property type="entry name" value="Alkaline_phosphatase_core_sf"/>
</dbReference>
<dbReference type="AlphaFoldDB" id="A0A316FL72"/>
<dbReference type="Pfam" id="PF25863">
    <property type="entry name" value="PglZ_C"/>
    <property type="match status" value="1"/>
</dbReference>
<dbReference type="EMBL" id="QGGR01000004">
    <property type="protein sequence ID" value="PWK49464.1"/>
    <property type="molecule type" value="Genomic_DNA"/>
</dbReference>
<accession>A0A316FL72</accession>
<dbReference type="NCBIfam" id="NF033446">
    <property type="entry name" value="BREX_PglZ_2"/>
    <property type="match status" value="1"/>
</dbReference>
<evidence type="ECO:0000313" key="6">
    <source>
        <dbReference type="Proteomes" id="UP000245697"/>
    </source>
</evidence>
<feature type="compositionally biased region" description="Basic and acidic residues" evidence="1">
    <location>
        <begin position="657"/>
        <end position="666"/>
    </location>
</feature>
<comment type="caution">
    <text evidence="5">The sequence shown here is derived from an EMBL/GenBank/DDBJ whole genome shotgun (WGS) entry which is preliminary data.</text>
</comment>
<reference evidence="5 6" key="1">
    <citation type="submission" date="2018-05" db="EMBL/GenBank/DDBJ databases">
        <title>Genomic Encyclopedia of Archaeal and Bacterial Type Strains, Phase II (KMG-II): from individual species to whole genera.</title>
        <authorList>
            <person name="Goeker M."/>
        </authorList>
    </citation>
    <scope>NUCLEOTIDE SEQUENCE [LARGE SCALE GENOMIC DNA]</scope>
    <source>
        <strain evidence="5 6">DSM 45184</strain>
    </source>
</reference>
<feature type="domain" description="Alkaline phosphatase-like protein PglZ C-terminal" evidence="4">
    <location>
        <begin position="805"/>
        <end position="905"/>
    </location>
</feature>
<dbReference type="OrthoDB" id="6725302at2"/>
<feature type="compositionally biased region" description="Polar residues" evidence="1">
    <location>
        <begin position="668"/>
        <end position="680"/>
    </location>
</feature>
<feature type="region of interest" description="Disordered" evidence="1">
    <location>
        <begin position="656"/>
        <end position="696"/>
    </location>
</feature>
<dbReference type="Pfam" id="PF25862">
    <property type="entry name" value="PglZ_1st"/>
    <property type="match status" value="1"/>
</dbReference>
<evidence type="ECO:0000256" key="1">
    <source>
        <dbReference type="SAM" id="MobiDB-lite"/>
    </source>
</evidence>
<evidence type="ECO:0000313" key="5">
    <source>
        <dbReference type="EMBL" id="PWK49464.1"/>
    </source>
</evidence>
<gene>
    <name evidence="5" type="ORF">BC793_104137</name>
</gene>
<dbReference type="Proteomes" id="UP000245697">
    <property type="component" value="Unassembled WGS sequence"/>
</dbReference>
<dbReference type="InterPro" id="IPR058880">
    <property type="entry name" value="PglZ_N"/>
</dbReference>
<dbReference type="InterPro" id="IPR058881">
    <property type="entry name" value="PglZ_2nd"/>
</dbReference>
<organism evidence="5 6">
    <name type="scientific">Actinoplanes xinjiangensis</name>
    <dbReference type="NCBI Taxonomy" id="512350"/>
    <lineage>
        <taxon>Bacteria</taxon>
        <taxon>Bacillati</taxon>
        <taxon>Actinomycetota</taxon>
        <taxon>Actinomycetes</taxon>
        <taxon>Micromonosporales</taxon>
        <taxon>Micromonosporaceae</taxon>
        <taxon>Actinoplanes</taxon>
    </lineage>
</organism>
<feature type="region of interest" description="Disordered" evidence="1">
    <location>
        <begin position="760"/>
        <end position="806"/>
    </location>
</feature>
<dbReference type="InterPro" id="IPR058882">
    <property type="entry name" value="PglZ_C"/>
</dbReference>
<dbReference type="InterPro" id="IPR047992">
    <property type="entry name" value="BREX_PglZ"/>
</dbReference>
<dbReference type="SUPFAM" id="SSF53649">
    <property type="entry name" value="Alkaline phosphatase-like"/>
    <property type="match status" value="1"/>
</dbReference>
<evidence type="ECO:0000259" key="4">
    <source>
        <dbReference type="Pfam" id="PF25863"/>
    </source>
</evidence>
<name>A0A316FL72_9ACTN</name>
<feature type="domain" description="Alkaline phosphatase-like protein PglZ second" evidence="2">
    <location>
        <begin position="173"/>
        <end position="314"/>
    </location>
</feature>
<proteinExistence type="predicted"/>
<protein>
    <submittedName>
        <fullName evidence="5">PglZ domain-containing protein</fullName>
    </submittedName>
</protein>